<dbReference type="PROSITE" id="PS51257">
    <property type="entry name" value="PROKAR_LIPOPROTEIN"/>
    <property type="match status" value="1"/>
</dbReference>
<dbReference type="OrthoDB" id="6196336at2"/>
<gene>
    <name evidence="3" type="ORF">FKG94_15605</name>
</gene>
<sequence>MMRCYFLWILLLGLSGCATLQQVVEPPQVELTGIRLLPARGLTQQFEVDLALTNPNAVTLSVVGMSYSVSLEGHDIISGVANDIAPLEPYTEVPVTLVASTNLVSALGLIETFMRRPRNEVNYVLGAKLDLGTWLPPFKVERQGVIPLTRQ</sequence>
<dbReference type="Pfam" id="PF03168">
    <property type="entry name" value="LEA_2"/>
    <property type="match status" value="1"/>
</dbReference>
<dbReference type="RefSeq" id="WP_142905242.1">
    <property type="nucleotide sequence ID" value="NZ_ML660095.1"/>
</dbReference>
<comment type="caution">
    <text evidence="3">The sequence shown here is derived from an EMBL/GenBank/DDBJ whole genome shotgun (WGS) entry which is preliminary data.</text>
</comment>
<dbReference type="AlphaFoldDB" id="A0A545TFN8"/>
<dbReference type="Proteomes" id="UP000319732">
    <property type="component" value="Unassembled WGS sequence"/>
</dbReference>
<dbReference type="SMART" id="SM00769">
    <property type="entry name" value="WHy"/>
    <property type="match status" value="1"/>
</dbReference>
<accession>A0A545TFN8</accession>
<evidence type="ECO:0000313" key="4">
    <source>
        <dbReference type="Proteomes" id="UP000319732"/>
    </source>
</evidence>
<evidence type="ECO:0000256" key="1">
    <source>
        <dbReference type="SAM" id="SignalP"/>
    </source>
</evidence>
<protein>
    <recommendedName>
        <fullName evidence="2">Water stress and hypersensitive response domain-containing protein</fullName>
    </recommendedName>
</protein>
<proteinExistence type="predicted"/>
<keyword evidence="1" id="KW-0732">Signal</keyword>
<dbReference type="GO" id="GO:0009269">
    <property type="term" value="P:response to desiccation"/>
    <property type="evidence" value="ECO:0007669"/>
    <property type="project" value="InterPro"/>
</dbReference>
<evidence type="ECO:0000259" key="2">
    <source>
        <dbReference type="SMART" id="SM00769"/>
    </source>
</evidence>
<dbReference type="InterPro" id="IPR004864">
    <property type="entry name" value="LEA_2"/>
</dbReference>
<dbReference type="EMBL" id="VHSG01000015">
    <property type="protein sequence ID" value="TQV76033.1"/>
    <property type="molecule type" value="Genomic_DNA"/>
</dbReference>
<name>A0A545TFN8_9GAMM</name>
<keyword evidence="4" id="KW-1185">Reference proteome</keyword>
<dbReference type="SUPFAM" id="SSF117070">
    <property type="entry name" value="LEA14-like"/>
    <property type="match status" value="1"/>
</dbReference>
<feature type="chain" id="PRO_5021733717" description="Water stress and hypersensitive response domain-containing protein" evidence="1">
    <location>
        <begin position="21"/>
        <end position="151"/>
    </location>
</feature>
<reference evidence="3 4" key="1">
    <citation type="submission" date="2019-06" db="EMBL/GenBank/DDBJ databases">
        <title>Whole genome sequence for Cellvibrionaceae sp. R142.</title>
        <authorList>
            <person name="Wang G."/>
        </authorList>
    </citation>
    <scope>NUCLEOTIDE SEQUENCE [LARGE SCALE GENOMIC DNA]</scope>
    <source>
        <strain evidence="3 4">R142</strain>
    </source>
</reference>
<feature type="signal peptide" evidence="1">
    <location>
        <begin position="1"/>
        <end position="20"/>
    </location>
</feature>
<dbReference type="InterPro" id="IPR013990">
    <property type="entry name" value="WHy-dom"/>
</dbReference>
<organism evidence="3 4">
    <name type="scientific">Exilibacterium tricleocarpae</name>
    <dbReference type="NCBI Taxonomy" id="2591008"/>
    <lineage>
        <taxon>Bacteria</taxon>
        <taxon>Pseudomonadati</taxon>
        <taxon>Pseudomonadota</taxon>
        <taxon>Gammaproteobacteria</taxon>
        <taxon>Cellvibrionales</taxon>
        <taxon>Cellvibrionaceae</taxon>
        <taxon>Exilibacterium</taxon>
    </lineage>
</organism>
<dbReference type="Gene3D" id="2.60.40.1820">
    <property type="match status" value="1"/>
</dbReference>
<evidence type="ECO:0000313" key="3">
    <source>
        <dbReference type="EMBL" id="TQV76033.1"/>
    </source>
</evidence>
<feature type="domain" description="Water stress and hypersensitive response" evidence="2">
    <location>
        <begin position="29"/>
        <end position="145"/>
    </location>
</feature>